<evidence type="ECO:0000313" key="1">
    <source>
        <dbReference type="EnsemblMetazoa" id="Aqu2.1.31391_001"/>
    </source>
</evidence>
<dbReference type="AlphaFoldDB" id="A0A1X7UUP6"/>
<protein>
    <submittedName>
        <fullName evidence="1">Uncharacterized protein</fullName>
    </submittedName>
</protein>
<proteinExistence type="predicted"/>
<sequence length="47" mass="5482">MKTESRDVRLSVFFVDRCLSFFESRRKSFEIPLLLGCSRAIGSMIPR</sequence>
<dbReference type="EnsemblMetazoa" id="Aqu2.1.31391_001">
    <property type="protein sequence ID" value="Aqu2.1.31391_001"/>
    <property type="gene ID" value="Aqu2.1.31391"/>
</dbReference>
<organism evidence="1">
    <name type="scientific">Amphimedon queenslandica</name>
    <name type="common">Sponge</name>
    <dbReference type="NCBI Taxonomy" id="400682"/>
    <lineage>
        <taxon>Eukaryota</taxon>
        <taxon>Metazoa</taxon>
        <taxon>Porifera</taxon>
        <taxon>Demospongiae</taxon>
        <taxon>Heteroscleromorpha</taxon>
        <taxon>Haplosclerida</taxon>
        <taxon>Niphatidae</taxon>
        <taxon>Amphimedon</taxon>
    </lineage>
</organism>
<name>A0A1X7UUP6_AMPQE</name>
<dbReference type="InParanoid" id="A0A1X7UUP6"/>
<accession>A0A1X7UUP6</accession>
<reference evidence="1" key="1">
    <citation type="submission" date="2017-05" db="UniProtKB">
        <authorList>
            <consortium name="EnsemblMetazoa"/>
        </authorList>
    </citation>
    <scope>IDENTIFICATION</scope>
</reference>